<keyword evidence="9" id="KW-1185">Reference proteome</keyword>
<dbReference type="PANTHER" id="PTHR34187">
    <property type="entry name" value="FGR18P"/>
    <property type="match status" value="1"/>
</dbReference>
<dbReference type="InterPro" id="IPR052053">
    <property type="entry name" value="IM_YidH-like"/>
</dbReference>
<accession>A0A9P7H845</accession>
<feature type="transmembrane region" description="Helical" evidence="6">
    <location>
        <begin position="232"/>
        <end position="252"/>
    </location>
</feature>
<evidence type="ECO:0000256" key="3">
    <source>
        <dbReference type="ARBA" id="ARBA00022989"/>
    </source>
</evidence>
<feature type="domain" description="DUF202" evidence="7">
    <location>
        <begin position="147"/>
        <end position="217"/>
    </location>
</feature>
<feature type="non-terminal residue" evidence="8">
    <location>
        <position position="1"/>
    </location>
</feature>
<comment type="subcellular location">
    <subcellularLocation>
        <location evidence="1">Endomembrane system</location>
        <topology evidence="1">Multi-pass membrane protein</topology>
    </subcellularLocation>
</comment>
<dbReference type="AlphaFoldDB" id="A0A9P7H845"/>
<organism evidence="8 9">
    <name type="scientific">Fusarium avenaceum</name>
    <dbReference type="NCBI Taxonomy" id="40199"/>
    <lineage>
        <taxon>Eukaryota</taxon>
        <taxon>Fungi</taxon>
        <taxon>Dikarya</taxon>
        <taxon>Ascomycota</taxon>
        <taxon>Pezizomycotina</taxon>
        <taxon>Sordariomycetes</taxon>
        <taxon>Hypocreomycetidae</taxon>
        <taxon>Hypocreales</taxon>
        <taxon>Nectriaceae</taxon>
        <taxon>Fusarium</taxon>
        <taxon>Fusarium tricinctum species complex</taxon>
    </lineage>
</organism>
<feature type="compositionally biased region" description="Basic and acidic residues" evidence="5">
    <location>
        <begin position="40"/>
        <end position="51"/>
    </location>
</feature>
<feature type="region of interest" description="Disordered" evidence="5">
    <location>
        <begin position="29"/>
        <end position="75"/>
    </location>
</feature>
<keyword evidence="2 6" id="KW-0812">Transmembrane</keyword>
<reference evidence="8" key="1">
    <citation type="submission" date="2021-04" db="EMBL/GenBank/DDBJ databases">
        <title>Draft genome of Fusarium avenaceum strain F156N33, isolated from an atmospheric sample in Virginia.</title>
        <authorList>
            <person name="Yang S."/>
            <person name="Vinatzer B.A."/>
            <person name="Coleman J."/>
        </authorList>
    </citation>
    <scope>NUCLEOTIDE SEQUENCE</scope>
    <source>
        <strain evidence="8">F156N33</strain>
    </source>
</reference>
<keyword evidence="3 6" id="KW-1133">Transmembrane helix</keyword>
<evidence type="ECO:0000256" key="1">
    <source>
        <dbReference type="ARBA" id="ARBA00004127"/>
    </source>
</evidence>
<gene>
    <name evidence="8" type="ORF">KAF25_001439</name>
</gene>
<evidence type="ECO:0000256" key="2">
    <source>
        <dbReference type="ARBA" id="ARBA00022692"/>
    </source>
</evidence>
<dbReference type="Proteomes" id="UP000782241">
    <property type="component" value="Unassembled WGS sequence"/>
</dbReference>
<feature type="transmembrane region" description="Helical" evidence="6">
    <location>
        <begin position="193"/>
        <end position="211"/>
    </location>
</feature>
<dbReference type="EMBL" id="JAGPUO010000004">
    <property type="protein sequence ID" value="KAG5663503.1"/>
    <property type="molecule type" value="Genomic_DNA"/>
</dbReference>
<dbReference type="GO" id="GO:0012505">
    <property type="term" value="C:endomembrane system"/>
    <property type="evidence" value="ECO:0007669"/>
    <property type="project" value="UniProtKB-SubCell"/>
</dbReference>
<protein>
    <recommendedName>
        <fullName evidence="7">DUF202 domain-containing protein</fullName>
    </recommendedName>
</protein>
<feature type="transmembrane region" description="Helical" evidence="6">
    <location>
        <begin position="152"/>
        <end position="173"/>
    </location>
</feature>
<evidence type="ECO:0000313" key="8">
    <source>
        <dbReference type="EMBL" id="KAG5663503.1"/>
    </source>
</evidence>
<name>A0A9P7H845_9HYPO</name>
<proteinExistence type="predicted"/>
<keyword evidence="4 6" id="KW-0472">Membrane</keyword>
<dbReference type="Pfam" id="PF02656">
    <property type="entry name" value="DUF202"/>
    <property type="match status" value="1"/>
</dbReference>
<dbReference type="PANTHER" id="PTHR34187:SF1">
    <property type="entry name" value="DUF202 DOMAIN-CONTAINING PROTEIN"/>
    <property type="match status" value="1"/>
</dbReference>
<dbReference type="InterPro" id="IPR003807">
    <property type="entry name" value="DUF202"/>
</dbReference>
<sequence length="254" mass="28259">AYIYIYFGTIHRTMLRSNSEYSLQDLSLSNRAGPRLRPSQTREHSDTDRNSNGEGPAVPQTGNDSTSGEGKRKRKTRLGRFWQDYVSCEVDLSASRDHLGMCTEAHGEGVDLCCLAEGVACVLCYTPTNDRGDISHEKELLTYHLPANERTFLGYLRTSVMMSMVGTMVAQLFTLHHEGYHVHGFGYFVTGKPLALTCYAFSIGTILLGAVRTWRHQQIMMRGKALVGGFEIHLLGTCSMLVSHLGVLLSSARY</sequence>
<evidence type="ECO:0000259" key="7">
    <source>
        <dbReference type="Pfam" id="PF02656"/>
    </source>
</evidence>
<evidence type="ECO:0000256" key="6">
    <source>
        <dbReference type="SAM" id="Phobius"/>
    </source>
</evidence>
<evidence type="ECO:0000256" key="5">
    <source>
        <dbReference type="SAM" id="MobiDB-lite"/>
    </source>
</evidence>
<comment type="caution">
    <text evidence="8">The sequence shown here is derived from an EMBL/GenBank/DDBJ whole genome shotgun (WGS) entry which is preliminary data.</text>
</comment>
<evidence type="ECO:0000256" key="4">
    <source>
        <dbReference type="ARBA" id="ARBA00023136"/>
    </source>
</evidence>
<evidence type="ECO:0000313" key="9">
    <source>
        <dbReference type="Proteomes" id="UP000782241"/>
    </source>
</evidence>